<dbReference type="InterPro" id="IPR049251">
    <property type="entry name" value="DUF6884"/>
</dbReference>
<accession>A0A5C7FR77</accession>
<evidence type="ECO:0000259" key="1">
    <source>
        <dbReference type="Pfam" id="PF21818"/>
    </source>
</evidence>
<evidence type="ECO:0000313" key="2">
    <source>
        <dbReference type="EMBL" id="WWD78498.1"/>
    </source>
</evidence>
<reference evidence="2 3" key="1">
    <citation type="submission" date="2024-01" db="EMBL/GenBank/DDBJ databases">
        <title>Complete Genome Sequence of Alkalicoccus halolimnae BZ-SZ-XJ29T, a Moderately Halophilic Bacterium Isolated from a Salt Lake.</title>
        <authorList>
            <person name="Zhao B."/>
        </authorList>
    </citation>
    <scope>NUCLEOTIDE SEQUENCE [LARGE SCALE GENOMIC DNA]</scope>
    <source>
        <strain evidence="2 3">BZ-SZ-XJ29</strain>
    </source>
</reference>
<dbReference type="KEGG" id="ahal:FTX54_008585"/>
<evidence type="ECO:0000313" key="3">
    <source>
        <dbReference type="Proteomes" id="UP000321816"/>
    </source>
</evidence>
<gene>
    <name evidence="2" type="ORF">FTX54_008585</name>
</gene>
<proteinExistence type="predicted"/>
<name>A0A5C7FR77_9BACI</name>
<dbReference type="EMBL" id="CP144914">
    <property type="protein sequence ID" value="WWD78498.1"/>
    <property type="molecule type" value="Genomic_DNA"/>
</dbReference>
<organism evidence="2 3">
    <name type="scientific">Alkalicoccus halolimnae</name>
    <dbReference type="NCBI Taxonomy" id="1667239"/>
    <lineage>
        <taxon>Bacteria</taxon>
        <taxon>Bacillati</taxon>
        <taxon>Bacillota</taxon>
        <taxon>Bacilli</taxon>
        <taxon>Bacillales</taxon>
        <taxon>Bacillaceae</taxon>
        <taxon>Alkalicoccus</taxon>
    </lineage>
</organism>
<sequence length="155" mass="17720">MKALCIIPCGKKKIWDADPHAGAVPAGEAYIGTLHKKSRTYAEKFCTDFRILSAKHGFLRKEDILVANYDVSFHSPSAQRMSEEQLIEQYEEQGLSKYDYIIGLTGRKYRPYLEITAAKEQKIFYPLENISGIGYILQELQKAVDDNQPFPLEKE</sequence>
<dbReference type="RefSeq" id="WP_147802192.1">
    <property type="nucleotide sequence ID" value="NZ_CP144914.1"/>
</dbReference>
<dbReference type="Proteomes" id="UP000321816">
    <property type="component" value="Chromosome"/>
</dbReference>
<protein>
    <submittedName>
        <fullName evidence="2">DUF6884 domain-containing protein</fullName>
    </submittedName>
</protein>
<dbReference type="OrthoDB" id="2364857at2"/>
<keyword evidence="3" id="KW-1185">Reference proteome</keyword>
<feature type="domain" description="DUF6884" evidence="1">
    <location>
        <begin position="6"/>
        <end position="141"/>
    </location>
</feature>
<dbReference type="Pfam" id="PF21818">
    <property type="entry name" value="DUF6884"/>
    <property type="match status" value="1"/>
</dbReference>
<dbReference type="AlphaFoldDB" id="A0A5C7FR77"/>